<dbReference type="AlphaFoldDB" id="A0A382PXC8"/>
<dbReference type="EMBL" id="UINC01110484">
    <property type="protein sequence ID" value="SVC78023.1"/>
    <property type="molecule type" value="Genomic_DNA"/>
</dbReference>
<protein>
    <submittedName>
        <fullName evidence="1">Uncharacterized protein</fullName>
    </submittedName>
</protein>
<feature type="non-terminal residue" evidence="1">
    <location>
        <position position="46"/>
    </location>
</feature>
<reference evidence="1" key="1">
    <citation type="submission" date="2018-05" db="EMBL/GenBank/DDBJ databases">
        <authorList>
            <person name="Lanie J.A."/>
            <person name="Ng W.-L."/>
            <person name="Kazmierczak K.M."/>
            <person name="Andrzejewski T.M."/>
            <person name="Davidsen T.M."/>
            <person name="Wayne K.J."/>
            <person name="Tettelin H."/>
            <person name="Glass J.I."/>
            <person name="Rusch D."/>
            <person name="Podicherti R."/>
            <person name="Tsui H.-C.T."/>
            <person name="Winkler M.E."/>
        </authorList>
    </citation>
    <scope>NUCLEOTIDE SEQUENCE</scope>
</reference>
<accession>A0A382PXC8</accession>
<proteinExistence type="predicted"/>
<name>A0A382PXC8_9ZZZZ</name>
<organism evidence="1">
    <name type="scientific">marine metagenome</name>
    <dbReference type="NCBI Taxonomy" id="408172"/>
    <lineage>
        <taxon>unclassified sequences</taxon>
        <taxon>metagenomes</taxon>
        <taxon>ecological metagenomes</taxon>
    </lineage>
</organism>
<evidence type="ECO:0000313" key="1">
    <source>
        <dbReference type="EMBL" id="SVC78023.1"/>
    </source>
</evidence>
<sequence length="46" mass="4994">MLRSKSSALASLILFAVCAAPIAAQQRPLTFMDMQRLNRGGSWTPS</sequence>
<gene>
    <name evidence="1" type="ORF">METZ01_LOCUS330877</name>
</gene>